<feature type="domain" description="HTH gntR-type" evidence="4">
    <location>
        <begin position="7"/>
        <end position="75"/>
    </location>
</feature>
<dbReference type="RefSeq" id="WP_210656733.1">
    <property type="nucleotide sequence ID" value="NZ_JAGKSP010000002.1"/>
</dbReference>
<accession>A0ABS5C989</accession>
<dbReference type="Gene3D" id="1.10.10.10">
    <property type="entry name" value="Winged helix-like DNA-binding domain superfamily/Winged helix DNA-binding domain"/>
    <property type="match status" value="1"/>
</dbReference>
<dbReference type="SUPFAM" id="SSF53822">
    <property type="entry name" value="Periplasmic binding protein-like I"/>
    <property type="match status" value="1"/>
</dbReference>
<evidence type="ECO:0000313" key="5">
    <source>
        <dbReference type="EMBL" id="MBP3962494.1"/>
    </source>
</evidence>
<dbReference type="CDD" id="cd07377">
    <property type="entry name" value="WHTH_GntR"/>
    <property type="match status" value="1"/>
</dbReference>
<dbReference type="CDD" id="cd06267">
    <property type="entry name" value="PBP1_LacI_sugar_binding-like"/>
    <property type="match status" value="1"/>
</dbReference>
<dbReference type="InterPro" id="IPR028082">
    <property type="entry name" value="Peripla_BP_I"/>
</dbReference>
<sequence length="378" mass="41980">MMMRETMPLYKFIVEDIKEKIGSGQLKDGDAIPTQIELAKLYETSEITSRRALSELVNEGLVVRIRGKGTFIQLRDPHNTDPSEGGKIALEQIVLIHPSASPHLFNHPFYANFISGIHAACEEHDIRFQLLDVSESDGIESNPLVGAIVLPGAPGAQNIMISQLKAWKEAGLRMVLAHFYFPQLQIPYVIVDNLTGGYLATEHLISLGHKRIGIIVTGHSLMDINQEFSLRLQGYKLALSQHGIAFDESLVSVMEANEELEEMGYEGAKQLLALENKPTAIFATSDYKAFGAIRAGKELGLRIPDELSIVGYDDVIQSRYTSPALTTVNQNTERMGKRAVELLLKPWSEKAIEESFVKEEIVPKLLVRSSTAHYSAIR</sequence>
<name>A0ABS5C989_9BACL</name>
<dbReference type="InterPro" id="IPR000524">
    <property type="entry name" value="Tscrpt_reg_HTH_GntR"/>
</dbReference>
<dbReference type="EMBL" id="JAGKSP010000002">
    <property type="protein sequence ID" value="MBP3962494.1"/>
    <property type="molecule type" value="Genomic_DNA"/>
</dbReference>
<dbReference type="Pfam" id="PF13377">
    <property type="entry name" value="Peripla_BP_3"/>
    <property type="match status" value="1"/>
</dbReference>
<comment type="caution">
    <text evidence="5">The sequence shown here is derived from an EMBL/GenBank/DDBJ whole genome shotgun (WGS) entry which is preliminary data.</text>
</comment>
<organism evidence="5 6">
    <name type="scientific">Paenibacillus lignilyticus</name>
    <dbReference type="NCBI Taxonomy" id="1172615"/>
    <lineage>
        <taxon>Bacteria</taxon>
        <taxon>Bacillati</taxon>
        <taxon>Bacillota</taxon>
        <taxon>Bacilli</taxon>
        <taxon>Bacillales</taxon>
        <taxon>Paenibacillaceae</taxon>
        <taxon>Paenibacillus</taxon>
    </lineage>
</organism>
<dbReference type="InterPro" id="IPR036388">
    <property type="entry name" value="WH-like_DNA-bd_sf"/>
</dbReference>
<dbReference type="SMART" id="SM00345">
    <property type="entry name" value="HTH_GNTR"/>
    <property type="match status" value="1"/>
</dbReference>
<dbReference type="Pfam" id="PF00392">
    <property type="entry name" value="GntR"/>
    <property type="match status" value="1"/>
</dbReference>
<gene>
    <name evidence="5" type="ORF">I8J30_07215</name>
</gene>
<keyword evidence="1" id="KW-0805">Transcription regulation</keyword>
<dbReference type="Gene3D" id="3.40.50.2300">
    <property type="match status" value="2"/>
</dbReference>
<keyword evidence="2" id="KW-0238">DNA-binding</keyword>
<dbReference type="Proteomes" id="UP000673394">
    <property type="component" value="Unassembled WGS sequence"/>
</dbReference>
<proteinExistence type="predicted"/>
<dbReference type="InterPro" id="IPR036390">
    <property type="entry name" value="WH_DNA-bd_sf"/>
</dbReference>
<evidence type="ECO:0000256" key="2">
    <source>
        <dbReference type="ARBA" id="ARBA00023125"/>
    </source>
</evidence>
<keyword evidence="3" id="KW-0804">Transcription</keyword>
<dbReference type="InterPro" id="IPR046335">
    <property type="entry name" value="LacI/GalR-like_sensor"/>
</dbReference>
<evidence type="ECO:0000256" key="1">
    <source>
        <dbReference type="ARBA" id="ARBA00023015"/>
    </source>
</evidence>
<dbReference type="SUPFAM" id="SSF46785">
    <property type="entry name" value="Winged helix' DNA-binding domain"/>
    <property type="match status" value="1"/>
</dbReference>
<dbReference type="PANTHER" id="PTHR30146">
    <property type="entry name" value="LACI-RELATED TRANSCRIPTIONAL REPRESSOR"/>
    <property type="match status" value="1"/>
</dbReference>
<dbReference type="PROSITE" id="PS50949">
    <property type="entry name" value="HTH_GNTR"/>
    <property type="match status" value="1"/>
</dbReference>
<protein>
    <submittedName>
        <fullName evidence="5">GntR family transcriptional regulator</fullName>
    </submittedName>
</protein>
<evidence type="ECO:0000259" key="4">
    <source>
        <dbReference type="PROSITE" id="PS50949"/>
    </source>
</evidence>
<evidence type="ECO:0000313" key="6">
    <source>
        <dbReference type="Proteomes" id="UP000673394"/>
    </source>
</evidence>
<keyword evidence="6" id="KW-1185">Reference proteome</keyword>
<reference evidence="5 6" key="1">
    <citation type="submission" date="2021-04" db="EMBL/GenBank/DDBJ databases">
        <title>Paenibacillus sp. DLE-14 whole genome sequence.</title>
        <authorList>
            <person name="Ham Y.J."/>
        </authorList>
    </citation>
    <scope>NUCLEOTIDE SEQUENCE [LARGE SCALE GENOMIC DNA]</scope>
    <source>
        <strain evidence="5 6">DLE-14</strain>
    </source>
</reference>
<dbReference type="PANTHER" id="PTHR30146:SF109">
    <property type="entry name" value="HTH-TYPE TRANSCRIPTIONAL REGULATOR GALS"/>
    <property type="match status" value="1"/>
</dbReference>
<evidence type="ECO:0000256" key="3">
    <source>
        <dbReference type="ARBA" id="ARBA00023163"/>
    </source>
</evidence>